<dbReference type="InterPro" id="IPR007627">
    <property type="entry name" value="RNA_pol_sigma70_r2"/>
</dbReference>
<evidence type="ECO:0000313" key="4">
    <source>
        <dbReference type="EMBL" id="OAS13207.1"/>
    </source>
</evidence>
<dbReference type="OrthoDB" id="3211555at2"/>
<dbReference type="InterPro" id="IPR013324">
    <property type="entry name" value="RNA_pol_sigma_r3/r4-like"/>
</dbReference>
<dbReference type="GO" id="GO:0006352">
    <property type="term" value="P:DNA-templated transcription initiation"/>
    <property type="evidence" value="ECO:0007669"/>
    <property type="project" value="InterPro"/>
</dbReference>
<dbReference type="NCBIfam" id="TIGR02937">
    <property type="entry name" value="sigma70-ECF"/>
    <property type="match status" value="1"/>
</dbReference>
<dbReference type="Pfam" id="PF04542">
    <property type="entry name" value="Sigma70_r2"/>
    <property type="match status" value="1"/>
</dbReference>
<comment type="caution">
    <text evidence="4">The sequence shown here is derived from an EMBL/GenBank/DDBJ whole genome shotgun (WGS) entry which is preliminary data.</text>
</comment>
<dbReference type="SUPFAM" id="SSF54427">
    <property type="entry name" value="NTF2-like"/>
    <property type="match status" value="1"/>
</dbReference>
<evidence type="ECO:0000259" key="2">
    <source>
        <dbReference type="Pfam" id="PF04542"/>
    </source>
</evidence>
<evidence type="ECO:0000259" key="3">
    <source>
        <dbReference type="Pfam" id="PF08281"/>
    </source>
</evidence>
<dbReference type="Gene3D" id="1.10.1740.10">
    <property type="match status" value="1"/>
</dbReference>
<dbReference type="STRING" id="1850517.A8708_33015"/>
<dbReference type="InterPro" id="IPR014284">
    <property type="entry name" value="RNA_pol_sigma-70_dom"/>
</dbReference>
<dbReference type="Pfam" id="PF08281">
    <property type="entry name" value="Sigma70_r4_2"/>
    <property type="match status" value="1"/>
</dbReference>
<dbReference type="NCBIfam" id="TIGR02957">
    <property type="entry name" value="SigX4"/>
    <property type="match status" value="1"/>
</dbReference>
<keyword evidence="5" id="KW-1185">Reference proteome</keyword>
<feature type="domain" description="RNA polymerase sigma-70 region 2" evidence="2">
    <location>
        <begin position="13"/>
        <end position="76"/>
    </location>
</feature>
<dbReference type="AlphaFoldDB" id="A0A197ZWL0"/>
<dbReference type="Gene3D" id="3.10.450.50">
    <property type="match status" value="1"/>
</dbReference>
<evidence type="ECO:0000313" key="5">
    <source>
        <dbReference type="Proteomes" id="UP000078454"/>
    </source>
</evidence>
<dbReference type="InterPro" id="IPR052704">
    <property type="entry name" value="ECF_Sigma-70_Domain"/>
</dbReference>
<evidence type="ECO:0000256" key="1">
    <source>
        <dbReference type="ARBA" id="ARBA00011344"/>
    </source>
</evidence>
<sequence length="310" mass="34680">MEITGAEASEQIYLSYRPLMFSLAYRMLGSVMDAEDVVQEAFLYANETNLDHVHNPKAYLCKIVTNRCIDNLRSASKNREVYIGPWLPEPLVTLSTDHQIAPDLAYSHKESLSTAYLLLLQQLSWVERAVFLLREVLQYEYDEIADIVGKSSANCRQIFRRAKNAISLPQEERASETKLPLKSQDVKQMTAVVEQFVQALVSGNIAQLLTIVKSDAILYSDGGGKVKAATNPILGAERIAMFLSGILAKLPEGYHANLMTVNEQTGLVAYVNNQPHNVMTFQLEDGQIKSFYLVVNPDKLKHLEIGQTEA</sequence>
<dbReference type="PANTHER" id="PTHR30173:SF36">
    <property type="entry name" value="ECF RNA POLYMERASE SIGMA FACTOR SIGJ"/>
    <property type="match status" value="1"/>
</dbReference>
<dbReference type="Gene3D" id="1.10.10.10">
    <property type="entry name" value="Winged helix-like DNA-binding domain superfamily/Winged helix DNA-binding domain"/>
    <property type="match status" value="1"/>
</dbReference>
<comment type="subunit">
    <text evidence="1">Interacts transiently with the RNA polymerase catalytic core formed by RpoA, RpoB, RpoC and RpoZ (2 alpha, 1 beta, 1 beta' and 1 omega subunit) to form the RNA polymerase holoenzyme that can initiate transcription.</text>
</comment>
<protein>
    <submittedName>
        <fullName evidence="4">RNA polymerase subunit sigma</fullName>
    </submittedName>
</protein>
<organism evidence="4 5">
    <name type="scientific">Paenibacillus oryzisoli</name>
    <dbReference type="NCBI Taxonomy" id="1850517"/>
    <lineage>
        <taxon>Bacteria</taxon>
        <taxon>Bacillati</taxon>
        <taxon>Bacillota</taxon>
        <taxon>Bacilli</taxon>
        <taxon>Bacillales</taxon>
        <taxon>Paenibacillaceae</taxon>
        <taxon>Paenibacillus</taxon>
    </lineage>
</organism>
<dbReference type="GO" id="GO:0016987">
    <property type="term" value="F:sigma factor activity"/>
    <property type="evidence" value="ECO:0007669"/>
    <property type="project" value="InterPro"/>
</dbReference>
<dbReference type="SUPFAM" id="SSF88659">
    <property type="entry name" value="Sigma3 and sigma4 domains of RNA polymerase sigma factors"/>
    <property type="match status" value="1"/>
</dbReference>
<dbReference type="RefSeq" id="WP_068671540.1">
    <property type="nucleotide sequence ID" value="NZ_LYPB01000096.1"/>
</dbReference>
<dbReference type="InterPro" id="IPR036388">
    <property type="entry name" value="WH-like_DNA-bd_sf"/>
</dbReference>
<dbReference type="Proteomes" id="UP000078454">
    <property type="component" value="Unassembled WGS sequence"/>
</dbReference>
<reference evidence="4 5" key="1">
    <citation type="submission" date="2016-05" db="EMBL/GenBank/DDBJ databases">
        <title>Paenibacillus sp. 1ZS3-15 nov., isolated from the rhizosphere soil.</title>
        <authorList>
            <person name="Zhang X.X."/>
            <person name="Zhang J."/>
        </authorList>
    </citation>
    <scope>NUCLEOTIDE SEQUENCE [LARGE SCALE GENOMIC DNA]</scope>
    <source>
        <strain evidence="4 5">1ZS3-15</strain>
    </source>
</reference>
<dbReference type="PANTHER" id="PTHR30173">
    <property type="entry name" value="SIGMA 19 FACTOR"/>
    <property type="match status" value="1"/>
</dbReference>
<dbReference type="EMBL" id="LYPB01000096">
    <property type="protein sequence ID" value="OAS13207.1"/>
    <property type="molecule type" value="Genomic_DNA"/>
</dbReference>
<dbReference type="SUPFAM" id="SSF88946">
    <property type="entry name" value="Sigma2 domain of RNA polymerase sigma factors"/>
    <property type="match status" value="1"/>
</dbReference>
<name>A0A197ZWL0_9BACL</name>
<gene>
    <name evidence="4" type="ORF">A8708_33015</name>
</gene>
<feature type="domain" description="RNA polymerase sigma factor 70 region 4 type 2" evidence="3">
    <location>
        <begin position="115"/>
        <end position="165"/>
    </location>
</feature>
<proteinExistence type="predicted"/>
<dbReference type="GO" id="GO:0003677">
    <property type="term" value="F:DNA binding"/>
    <property type="evidence" value="ECO:0007669"/>
    <property type="project" value="InterPro"/>
</dbReference>
<dbReference type="InterPro" id="IPR032710">
    <property type="entry name" value="NTF2-like_dom_sf"/>
</dbReference>
<dbReference type="NCBIfam" id="NF007214">
    <property type="entry name" value="PRK09636.1"/>
    <property type="match status" value="1"/>
</dbReference>
<dbReference type="InterPro" id="IPR013249">
    <property type="entry name" value="RNA_pol_sigma70_r4_t2"/>
</dbReference>
<dbReference type="InterPro" id="IPR013325">
    <property type="entry name" value="RNA_pol_sigma_r2"/>
</dbReference>
<dbReference type="InterPro" id="IPR014303">
    <property type="entry name" value="RNA_pol_sigma-70_ECF"/>
</dbReference>
<accession>A0A197ZWL0</accession>